<dbReference type="Gene3D" id="1.20.5.170">
    <property type="match status" value="1"/>
</dbReference>
<dbReference type="AlphaFoldDB" id="A0A3M7AF62"/>
<evidence type="ECO:0000256" key="2">
    <source>
        <dbReference type="ARBA" id="ARBA00023125"/>
    </source>
</evidence>
<feature type="region of interest" description="Disordered" evidence="4">
    <location>
        <begin position="289"/>
        <end position="383"/>
    </location>
</feature>
<evidence type="ECO:0000256" key="4">
    <source>
        <dbReference type="SAM" id="MobiDB-lite"/>
    </source>
</evidence>
<evidence type="ECO:0000259" key="5">
    <source>
        <dbReference type="PROSITE" id="PS50217"/>
    </source>
</evidence>
<evidence type="ECO:0000256" key="1">
    <source>
        <dbReference type="ARBA" id="ARBA00023015"/>
    </source>
</evidence>
<comment type="caution">
    <text evidence="6">The sequence shown here is derived from an EMBL/GenBank/DDBJ whole genome shotgun (WGS) entry which is preliminary data.</text>
</comment>
<proteinExistence type="predicted"/>
<dbReference type="Proteomes" id="UP000276864">
    <property type="component" value="Unassembled WGS sequence"/>
</dbReference>
<dbReference type="Proteomes" id="UP000271337">
    <property type="component" value="Unassembled WGS sequence"/>
</dbReference>
<feature type="compositionally biased region" description="Basic and acidic residues" evidence="4">
    <location>
        <begin position="173"/>
        <end position="184"/>
    </location>
</feature>
<gene>
    <name evidence="7" type="ORF">D0866_00174</name>
    <name evidence="6" type="ORF">D0867_00297</name>
</gene>
<evidence type="ECO:0000313" key="6">
    <source>
        <dbReference type="EMBL" id="RMY26073.1"/>
    </source>
</evidence>
<keyword evidence="3" id="KW-0804">Transcription</keyword>
<dbReference type="PROSITE" id="PS50217">
    <property type="entry name" value="BZIP"/>
    <property type="match status" value="1"/>
</dbReference>
<accession>A0A3M7AF62</accession>
<evidence type="ECO:0000313" key="9">
    <source>
        <dbReference type="Proteomes" id="UP000276864"/>
    </source>
</evidence>
<name>A0A3M7AF62_HORWE</name>
<evidence type="ECO:0000313" key="7">
    <source>
        <dbReference type="EMBL" id="RMY42061.1"/>
    </source>
</evidence>
<dbReference type="EMBL" id="QWIL01000012">
    <property type="protein sequence ID" value="RMY26073.1"/>
    <property type="molecule type" value="Genomic_DNA"/>
</dbReference>
<feature type="compositionally biased region" description="Polar residues" evidence="4">
    <location>
        <begin position="128"/>
        <end position="146"/>
    </location>
</feature>
<dbReference type="GO" id="GO:0003700">
    <property type="term" value="F:DNA-binding transcription factor activity"/>
    <property type="evidence" value="ECO:0007669"/>
    <property type="project" value="InterPro"/>
</dbReference>
<feature type="compositionally biased region" description="Low complexity" evidence="4">
    <location>
        <begin position="1"/>
        <end position="10"/>
    </location>
</feature>
<sequence length="383" mass="41670">MTVQLPHSPDSFPPPSFDDPAFEPQALFDFEDPNDESIRNTQNSFSPSGYIIMDTASGSGAFGVAYEPSPGRSNAFSQGMSSTSDPADVWGQPIGSSPAFSIQINVGLPSGGLQNHILSKRGAYGQITHPNDTTPTEAFDRQSSAPPHSGRTEIDQLQRSRNAATQRHAKSKSAREASLHKHCAEPNANGNADDVEDKQKRYREKNRAAAARCRAKKQEDVKGLEERHRELYAKNSYMKREERVLRGQLRQLRTMALLHNEELCTCHDIHGYNFRKANEVALSWNQPVSSPSGVGSTSNAPSPDTFSGIMGRHQPMPGGPIHRLVDTPTGPQSSARPSDYAFAQVTTSRSMQSSTHCTPPTSSAAHSFSNYLQSSTGGRAGFS</sequence>
<feature type="domain" description="BZIP" evidence="5">
    <location>
        <begin position="196"/>
        <end position="259"/>
    </location>
</feature>
<dbReference type="PANTHER" id="PTHR23351:SF24">
    <property type="entry name" value="ACTIVATING TRANSCRIPTION FACTOR 3-RELATED"/>
    <property type="match status" value="1"/>
</dbReference>
<dbReference type="InterPro" id="IPR004827">
    <property type="entry name" value="bZIP"/>
</dbReference>
<dbReference type="GO" id="GO:0006357">
    <property type="term" value="P:regulation of transcription by RNA polymerase II"/>
    <property type="evidence" value="ECO:0007669"/>
    <property type="project" value="InterPro"/>
</dbReference>
<dbReference type="InterPro" id="IPR046347">
    <property type="entry name" value="bZIP_sf"/>
</dbReference>
<feature type="compositionally biased region" description="Polar residues" evidence="4">
    <location>
        <begin position="344"/>
        <end position="377"/>
    </location>
</feature>
<evidence type="ECO:0000256" key="3">
    <source>
        <dbReference type="ARBA" id="ARBA00023163"/>
    </source>
</evidence>
<dbReference type="PROSITE" id="PS00036">
    <property type="entry name" value="BZIP_BASIC"/>
    <property type="match status" value="1"/>
</dbReference>
<reference evidence="8 9" key="1">
    <citation type="journal article" date="2018" name="BMC Genomics">
        <title>Genomic evidence for intraspecific hybridization in a clonal and extremely halotolerant yeast.</title>
        <authorList>
            <person name="Gostincar C."/>
            <person name="Stajich J.E."/>
            <person name="Zupancic J."/>
            <person name="Zalar P."/>
            <person name="Gunde-Cimerman N."/>
        </authorList>
    </citation>
    <scope>NUCLEOTIDE SEQUENCE [LARGE SCALE GENOMIC DNA]</scope>
    <source>
        <strain evidence="7 9">EXF-6651</strain>
        <strain evidence="6 8">EXF-6669</strain>
    </source>
</reference>
<evidence type="ECO:0000313" key="8">
    <source>
        <dbReference type="Proteomes" id="UP000271337"/>
    </source>
</evidence>
<keyword evidence="1" id="KW-0805">Transcription regulation</keyword>
<dbReference type="SUPFAM" id="SSF57959">
    <property type="entry name" value="Leucine zipper domain"/>
    <property type="match status" value="1"/>
</dbReference>
<keyword evidence="2" id="KW-0238">DNA-binding</keyword>
<feature type="region of interest" description="Disordered" evidence="4">
    <location>
        <begin position="1"/>
        <end position="24"/>
    </location>
</feature>
<dbReference type="Pfam" id="PF00170">
    <property type="entry name" value="bZIP_1"/>
    <property type="match status" value="1"/>
</dbReference>
<protein>
    <recommendedName>
        <fullName evidence="5">BZIP domain-containing protein</fullName>
    </recommendedName>
</protein>
<feature type="region of interest" description="Disordered" evidence="4">
    <location>
        <begin position="125"/>
        <end position="213"/>
    </location>
</feature>
<dbReference type="SMART" id="SM00338">
    <property type="entry name" value="BRLZ"/>
    <property type="match status" value="1"/>
</dbReference>
<organism evidence="6 8">
    <name type="scientific">Hortaea werneckii</name>
    <name type="common">Black yeast</name>
    <name type="synonym">Cladosporium werneckii</name>
    <dbReference type="NCBI Taxonomy" id="91943"/>
    <lineage>
        <taxon>Eukaryota</taxon>
        <taxon>Fungi</taxon>
        <taxon>Dikarya</taxon>
        <taxon>Ascomycota</taxon>
        <taxon>Pezizomycotina</taxon>
        <taxon>Dothideomycetes</taxon>
        <taxon>Dothideomycetidae</taxon>
        <taxon>Mycosphaerellales</taxon>
        <taxon>Teratosphaeriaceae</taxon>
        <taxon>Hortaea</taxon>
    </lineage>
</organism>
<dbReference type="OrthoDB" id="295274at2759"/>
<dbReference type="EMBL" id="QWIM01000008">
    <property type="protein sequence ID" value="RMY42061.1"/>
    <property type="molecule type" value="Genomic_DNA"/>
</dbReference>
<dbReference type="GO" id="GO:0003677">
    <property type="term" value="F:DNA binding"/>
    <property type="evidence" value="ECO:0007669"/>
    <property type="project" value="UniProtKB-KW"/>
</dbReference>
<dbReference type="PANTHER" id="PTHR23351">
    <property type="entry name" value="FOS TRANSCRIPTION FACTOR-RELATED"/>
    <property type="match status" value="1"/>
</dbReference>
<dbReference type="InterPro" id="IPR000837">
    <property type="entry name" value="AP-1"/>
</dbReference>